<organism evidence="9 10">
    <name type="scientific">Chitinophaga varians</name>
    <dbReference type="NCBI Taxonomy" id="2202339"/>
    <lineage>
        <taxon>Bacteria</taxon>
        <taxon>Pseudomonadati</taxon>
        <taxon>Bacteroidota</taxon>
        <taxon>Chitinophagia</taxon>
        <taxon>Chitinophagales</taxon>
        <taxon>Chitinophagaceae</taxon>
        <taxon>Chitinophaga</taxon>
    </lineage>
</organism>
<evidence type="ECO:0000256" key="7">
    <source>
        <dbReference type="PIRSR" id="PIRSR000077-4"/>
    </source>
</evidence>
<feature type="active site" description="Nucleophile" evidence="6">
    <location>
        <position position="16"/>
    </location>
</feature>
<dbReference type="GO" id="GO:0005737">
    <property type="term" value="C:cytoplasm"/>
    <property type="evidence" value="ECO:0007669"/>
    <property type="project" value="TreeGrafter"/>
</dbReference>
<dbReference type="Pfam" id="PF00085">
    <property type="entry name" value="Thioredoxin"/>
    <property type="match status" value="1"/>
</dbReference>
<dbReference type="InterPro" id="IPR005746">
    <property type="entry name" value="Thioredoxin"/>
</dbReference>
<keyword evidence="5 7" id="KW-0676">Redox-active center</keyword>
<dbReference type="Gene3D" id="3.40.30.10">
    <property type="entry name" value="Glutaredoxin"/>
    <property type="match status" value="1"/>
</dbReference>
<sequence>MFSDKFYVVDFWSEWCGPCAAMRPVIEELVNEYAGKVQVGKINVDQNPYRTKEYEITSLPVIMFFRAGKPENPEILQATT</sequence>
<dbReference type="InterPro" id="IPR017937">
    <property type="entry name" value="Thioredoxin_CS"/>
</dbReference>
<keyword evidence="2" id="KW-0813">Transport</keyword>
<evidence type="ECO:0000313" key="9">
    <source>
        <dbReference type="EMBL" id="NLR68057.1"/>
    </source>
</evidence>
<evidence type="ECO:0000256" key="6">
    <source>
        <dbReference type="PIRSR" id="PIRSR000077-1"/>
    </source>
</evidence>
<dbReference type="PROSITE" id="PS51352">
    <property type="entry name" value="THIOREDOXIN_2"/>
    <property type="match status" value="1"/>
</dbReference>
<keyword evidence="3" id="KW-0249">Electron transport</keyword>
<feature type="site" description="Contributes to redox potential value" evidence="6">
    <location>
        <position position="18"/>
    </location>
</feature>
<feature type="active site" description="Nucleophile" evidence="6">
    <location>
        <position position="19"/>
    </location>
</feature>
<evidence type="ECO:0000256" key="2">
    <source>
        <dbReference type="ARBA" id="ARBA00022448"/>
    </source>
</evidence>
<keyword evidence="4 7" id="KW-1015">Disulfide bond</keyword>
<proteinExistence type="inferred from homology"/>
<dbReference type="PANTHER" id="PTHR45663">
    <property type="entry name" value="GEO12009P1"/>
    <property type="match status" value="1"/>
</dbReference>
<evidence type="ECO:0000256" key="1">
    <source>
        <dbReference type="ARBA" id="ARBA00008987"/>
    </source>
</evidence>
<evidence type="ECO:0000256" key="3">
    <source>
        <dbReference type="ARBA" id="ARBA00022982"/>
    </source>
</evidence>
<gene>
    <name evidence="9" type="ORF">HGH92_27375</name>
</gene>
<accession>A0A847S5F1</accession>
<dbReference type="InterPro" id="IPR036249">
    <property type="entry name" value="Thioredoxin-like_sf"/>
</dbReference>
<dbReference type="PROSITE" id="PS00194">
    <property type="entry name" value="THIOREDOXIN_1"/>
    <property type="match status" value="1"/>
</dbReference>
<reference evidence="9 10" key="1">
    <citation type="submission" date="2020-04" db="EMBL/GenBank/DDBJ databases">
        <authorList>
            <person name="Yin C."/>
        </authorList>
    </citation>
    <scope>NUCLEOTIDE SEQUENCE [LARGE SCALE GENOMIC DNA]</scope>
    <source>
        <strain evidence="9 10">Ae27</strain>
    </source>
</reference>
<feature type="site" description="Deprotonates C-terminal active site Cys" evidence="6">
    <location>
        <position position="10"/>
    </location>
</feature>
<dbReference type="EMBL" id="JABAIA010000003">
    <property type="protein sequence ID" value="NLR68057.1"/>
    <property type="molecule type" value="Genomic_DNA"/>
</dbReference>
<evidence type="ECO:0000256" key="5">
    <source>
        <dbReference type="ARBA" id="ARBA00023284"/>
    </source>
</evidence>
<evidence type="ECO:0000259" key="8">
    <source>
        <dbReference type="PROSITE" id="PS51352"/>
    </source>
</evidence>
<comment type="caution">
    <text evidence="9">The sequence shown here is derived from an EMBL/GenBank/DDBJ whole genome shotgun (WGS) entry which is preliminary data.</text>
</comment>
<dbReference type="GO" id="GO:0015035">
    <property type="term" value="F:protein-disulfide reductase activity"/>
    <property type="evidence" value="ECO:0007669"/>
    <property type="project" value="InterPro"/>
</dbReference>
<dbReference type="CDD" id="cd02947">
    <property type="entry name" value="TRX_family"/>
    <property type="match status" value="1"/>
</dbReference>
<dbReference type="AlphaFoldDB" id="A0A847S5F1"/>
<dbReference type="InterPro" id="IPR013766">
    <property type="entry name" value="Thioredoxin_domain"/>
</dbReference>
<feature type="site" description="Contributes to redox potential value" evidence="6">
    <location>
        <position position="17"/>
    </location>
</feature>
<dbReference type="PRINTS" id="PR00421">
    <property type="entry name" value="THIOREDOXIN"/>
</dbReference>
<protein>
    <recommendedName>
        <fullName evidence="8">Thioredoxin domain-containing protein</fullName>
    </recommendedName>
</protein>
<keyword evidence="10" id="KW-1185">Reference proteome</keyword>
<comment type="similarity">
    <text evidence="1">Belongs to the thioredoxin family.</text>
</comment>
<dbReference type="Proteomes" id="UP000570474">
    <property type="component" value="Unassembled WGS sequence"/>
</dbReference>
<evidence type="ECO:0000256" key="4">
    <source>
        <dbReference type="ARBA" id="ARBA00023157"/>
    </source>
</evidence>
<dbReference type="PANTHER" id="PTHR45663:SF11">
    <property type="entry name" value="GEO12009P1"/>
    <property type="match status" value="1"/>
</dbReference>
<dbReference type="PIRSF" id="PIRSF000077">
    <property type="entry name" value="Thioredoxin"/>
    <property type="match status" value="1"/>
</dbReference>
<feature type="disulfide bond" description="Redox-active" evidence="7">
    <location>
        <begin position="16"/>
        <end position="19"/>
    </location>
</feature>
<evidence type="ECO:0000313" key="10">
    <source>
        <dbReference type="Proteomes" id="UP000570474"/>
    </source>
</evidence>
<name>A0A847S5F1_9BACT</name>
<feature type="domain" description="Thioredoxin" evidence="8">
    <location>
        <begin position="1"/>
        <end position="80"/>
    </location>
</feature>
<dbReference type="SUPFAM" id="SSF52833">
    <property type="entry name" value="Thioredoxin-like"/>
    <property type="match status" value="1"/>
</dbReference>